<dbReference type="Pfam" id="PF21307">
    <property type="entry name" value="Glyco_hydro_95_C"/>
    <property type="match status" value="1"/>
</dbReference>
<comment type="caution">
    <text evidence="4">The sequence shown here is derived from an EMBL/GenBank/DDBJ whole genome shotgun (WGS) entry which is preliminary data.</text>
</comment>
<dbReference type="RefSeq" id="WP_346752182.1">
    <property type="nucleotide sequence ID" value="NZ_JAUJEA010000004.1"/>
</dbReference>
<dbReference type="SUPFAM" id="SSF48208">
    <property type="entry name" value="Six-hairpin glycosidases"/>
    <property type="match status" value="1"/>
</dbReference>
<organism evidence="4 5">
    <name type="scientific">Splendidivirga corallicola</name>
    <dbReference type="NCBI Taxonomy" id="3051826"/>
    <lineage>
        <taxon>Bacteria</taxon>
        <taxon>Pseudomonadati</taxon>
        <taxon>Bacteroidota</taxon>
        <taxon>Cytophagia</taxon>
        <taxon>Cytophagales</taxon>
        <taxon>Splendidivirgaceae</taxon>
        <taxon>Splendidivirga</taxon>
    </lineage>
</organism>
<evidence type="ECO:0000313" key="5">
    <source>
        <dbReference type="Proteomes" id="UP001172082"/>
    </source>
</evidence>
<dbReference type="EMBL" id="JAUJEA010000004">
    <property type="protein sequence ID" value="MDN5202156.1"/>
    <property type="molecule type" value="Genomic_DNA"/>
</dbReference>
<evidence type="ECO:0000259" key="3">
    <source>
        <dbReference type="Pfam" id="PF22124"/>
    </source>
</evidence>
<accession>A0ABT8KN52</accession>
<name>A0ABT8KN52_9BACT</name>
<dbReference type="Gene3D" id="1.50.10.10">
    <property type="match status" value="1"/>
</dbReference>
<sequence length="774" mass="88347">MKHKVALIKSLILFSLCVLCSCSKTGQITTKIRPEASAYDLVFERLSDRWDEAIPLGNGMVGALVWKKDGKLRFSLDRADLWDLRPMENLNTPEWKYSWVYDQWKKNDYEPVQEKFDVPYDRSPAPSKIPGAALEFDISTLGEVESVHLYLKQAICEVKWKNGVKLLTFVHATQPVGWYQFEGLEETLEYDLIPPAYNLGNESGAENPVTGQDLRRLDYPEGKVSRDKDAITYEQEGWGGFKYQVNVGSKIEKGVLKGCWSISSTFPKWEEKASAYEVTTENLNKGMVYAYDSHLTWWKKFWSKSAIQVPDPVLQKQWYLEQYKFGSAARVGAPPISLQAVWTADNGKLPPWKGDFHHDLNTQLSYWPAYSGNHLEEEIGFVNWLWKYRNTFKRYTSEYYDSKGLNVPGVTTLTGEPMGGWIQYSFGPTVSAWLAQHFYLHWRYSMDREFLRQRAYPWIKDVAIYLENISVLNAEGMRQLPISSSPEIHDNSINAWFGETTNFDLALIRWTYEKAAELATEIGKKEEAEKWKNLLSQWPDLVSETQRGLMFAPNVPYDQSHRHFSHLVGYHPLGIIDFSKGELHKSLIQNTISTLDKIGSDYWVGYSFSWLGNLKARALDGNGAAEALKIFAENFCLPNSFHVNGDQSGKGYSKFTYRPFTLEGNFAFAAGLQEMLLQSHTGVVRIFPAIPEQWEDVSFDQLRTEGAFLISAGRTSGQVTNVQICSEKGGTIQFINPFDGDKFTSDVAFDIKGDLLIVKTVPGQRISFKKKEEL</sequence>
<proteinExistence type="predicted"/>
<feature type="domain" description="Alpha fucosidase A-like C-terminal" evidence="2">
    <location>
        <begin position="678"/>
        <end position="735"/>
    </location>
</feature>
<keyword evidence="5" id="KW-1185">Reference proteome</keyword>
<dbReference type="InterPro" id="IPR054363">
    <property type="entry name" value="GH95_cat"/>
</dbReference>
<dbReference type="InterPro" id="IPR008928">
    <property type="entry name" value="6-hairpin_glycosidase_sf"/>
</dbReference>
<evidence type="ECO:0000256" key="1">
    <source>
        <dbReference type="SAM" id="SignalP"/>
    </source>
</evidence>
<feature type="chain" id="PRO_5046352040" description="Glycosyl hydrolase family 95 N-terminal domain-containing protein" evidence="1">
    <location>
        <begin position="21"/>
        <end position="774"/>
    </location>
</feature>
<dbReference type="PANTHER" id="PTHR31084">
    <property type="entry name" value="ALPHA-L-FUCOSIDASE 2"/>
    <property type="match status" value="1"/>
</dbReference>
<feature type="domain" description="Glycosyl hydrolase family 95 catalytic" evidence="3">
    <location>
        <begin position="320"/>
        <end position="676"/>
    </location>
</feature>
<evidence type="ECO:0000313" key="4">
    <source>
        <dbReference type="EMBL" id="MDN5202156.1"/>
    </source>
</evidence>
<evidence type="ECO:0000259" key="2">
    <source>
        <dbReference type="Pfam" id="PF21307"/>
    </source>
</evidence>
<reference evidence="4" key="1">
    <citation type="submission" date="2023-06" db="EMBL/GenBank/DDBJ databases">
        <title>Genomic of Parafulvivirga corallium.</title>
        <authorList>
            <person name="Wang G."/>
        </authorList>
    </citation>
    <scope>NUCLEOTIDE SEQUENCE</scope>
    <source>
        <strain evidence="4">BMA10</strain>
    </source>
</reference>
<dbReference type="PROSITE" id="PS51257">
    <property type="entry name" value="PROKAR_LIPOPROTEIN"/>
    <property type="match status" value="1"/>
</dbReference>
<feature type="signal peptide" evidence="1">
    <location>
        <begin position="1"/>
        <end position="20"/>
    </location>
</feature>
<keyword evidence="1" id="KW-0732">Signal</keyword>
<dbReference type="PANTHER" id="PTHR31084:SF0">
    <property type="entry name" value="ALPHA-L-FUCOSIDASE 2"/>
    <property type="match status" value="1"/>
</dbReference>
<dbReference type="Proteomes" id="UP001172082">
    <property type="component" value="Unassembled WGS sequence"/>
</dbReference>
<dbReference type="Pfam" id="PF22124">
    <property type="entry name" value="Glyco_hydro_95_cat"/>
    <property type="match status" value="1"/>
</dbReference>
<evidence type="ECO:0008006" key="6">
    <source>
        <dbReference type="Google" id="ProtNLM"/>
    </source>
</evidence>
<protein>
    <recommendedName>
        <fullName evidence="6">Glycosyl hydrolase family 95 N-terminal domain-containing protein</fullName>
    </recommendedName>
</protein>
<gene>
    <name evidence="4" type="ORF">QQ008_12300</name>
</gene>
<dbReference type="InterPro" id="IPR012341">
    <property type="entry name" value="6hp_glycosidase-like_sf"/>
</dbReference>
<dbReference type="InterPro" id="IPR049053">
    <property type="entry name" value="AFCA-like_C"/>
</dbReference>